<feature type="transmembrane region" description="Helical" evidence="1">
    <location>
        <begin position="6"/>
        <end position="26"/>
    </location>
</feature>
<feature type="transmembrane region" description="Helical" evidence="1">
    <location>
        <begin position="79"/>
        <end position="98"/>
    </location>
</feature>
<evidence type="ECO:0000256" key="1">
    <source>
        <dbReference type="SAM" id="Phobius"/>
    </source>
</evidence>
<keyword evidence="1" id="KW-0812">Transmembrane</keyword>
<reference evidence="2 3" key="1">
    <citation type="journal article" date="2015" name="Genome Announc.">
        <title>Complete Genome Sequence of the Type Strain Corynebacterium mustelae DSM 45274, Isolated from Various Tissues of a Male Ferret with Lethal Sepsis.</title>
        <authorList>
            <person name="Ruckert C."/>
            <person name="Eimer J."/>
            <person name="Winkler A."/>
            <person name="Tauch A."/>
        </authorList>
    </citation>
    <scope>NUCLEOTIDE SEQUENCE [LARGE SCALE GENOMIC DNA]</scope>
    <source>
        <strain evidence="2 3">DSM 45274</strain>
    </source>
</reference>
<feature type="transmembrane region" description="Helical" evidence="1">
    <location>
        <begin position="47"/>
        <end position="67"/>
    </location>
</feature>
<keyword evidence="1" id="KW-1133">Transmembrane helix</keyword>
<keyword evidence="3" id="KW-1185">Reference proteome</keyword>
<dbReference type="PATRIC" id="fig|571915.4.peg.328"/>
<accession>A0A0G3GVY3</accession>
<keyword evidence="1" id="KW-0472">Membrane</keyword>
<protein>
    <submittedName>
        <fullName evidence="2">Uncharacterized protein</fullName>
    </submittedName>
</protein>
<dbReference type="AlphaFoldDB" id="A0A0G3GVY3"/>
<evidence type="ECO:0000313" key="3">
    <source>
        <dbReference type="Proteomes" id="UP000035199"/>
    </source>
</evidence>
<dbReference type="RefSeq" id="WP_047261043.1">
    <property type="nucleotide sequence ID" value="NZ_CP011542.1"/>
</dbReference>
<dbReference type="EMBL" id="CP011542">
    <property type="protein sequence ID" value="AKK04665.1"/>
    <property type="molecule type" value="Genomic_DNA"/>
</dbReference>
<reference evidence="3" key="2">
    <citation type="submission" date="2015-05" db="EMBL/GenBank/DDBJ databases">
        <title>Complete genome sequence of Corynebacterium mustelae DSM 45274, isolated from various tissues of a male ferret with lethal sepsis.</title>
        <authorList>
            <person name="Ruckert C."/>
            <person name="Albersmeier A."/>
            <person name="Winkler A."/>
            <person name="Tauch A."/>
        </authorList>
    </citation>
    <scope>NUCLEOTIDE SEQUENCE [LARGE SCALE GENOMIC DNA]</scope>
    <source>
        <strain evidence="3">DSM 45274</strain>
    </source>
</reference>
<proteinExistence type="predicted"/>
<organism evidence="2 3">
    <name type="scientific">Corynebacterium mustelae</name>
    <dbReference type="NCBI Taxonomy" id="571915"/>
    <lineage>
        <taxon>Bacteria</taxon>
        <taxon>Bacillati</taxon>
        <taxon>Actinomycetota</taxon>
        <taxon>Actinomycetes</taxon>
        <taxon>Mycobacteriales</taxon>
        <taxon>Corynebacteriaceae</taxon>
        <taxon>Corynebacterium</taxon>
    </lineage>
</organism>
<gene>
    <name evidence="2" type="ORF">CMUST_01580</name>
</gene>
<dbReference type="KEGG" id="cmv:CMUST_01580"/>
<evidence type="ECO:0000313" key="2">
    <source>
        <dbReference type="EMBL" id="AKK04665.1"/>
    </source>
</evidence>
<sequence length="166" mass="19688">MNETDYADTIYYLGFLPLAIYTLVFATRRQEHFETKQFGKWYFFFECSFYTIVGIFPSALINALFYSDDKPLIPRFTSALFLFVTMYVAIMLCIRIYLYDNFQKTRLSDFRPFIREIMGKNPYPDSDKPFPEWKTQPTWLFKGCATLFAVIVVTIIELIVLLTFLK</sequence>
<feature type="transmembrane region" description="Helical" evidence="1">
    <location>
        <begin position="139"/>
        <end position="165"/>
    </location>
</feature>
<name>A0A0G3GVY3_9CORY</name>
<dbReference type="Proteomes" id="UP000035199">
    <property type="component" value="Chromosome"/>
</dbReference>